<reference evidence="1 2" key="1">
    <citation type="submission" date="2019-06" db="EMBL/GenBank/DDBJ databases">
        <title>Genomic Encyclopedia of Type Strains, Phase IV (KMG-V): Genome sequencing to study the core and pangenomes of soil and plant-associated prokaryotes.</title>
        <authorList>
            <person name="Whitman W."/>
        </authorList>
    </citation>
    <scope>NUCLEOTIDE SEQUENCE [LARGE SCALE GENOMIC DNA]</scope>
    <source>
        <strain evidence="1 2">BR 11650</strain>
    </source>
</reference>
<accession>A0A560BLL8</accession>
<name>A0A560BLL8_AZOBR</name>
<organism evidence="1 2">
    <name type="scientific">Azospirillum brasilense</name>
    <dbReference type="NCBI Taxonomy" id="192"/>
    <lineage>
        <taxon>Bacteria</taxon>
        <taxon>Pseudomonadati</taxon>
        <taxon>Pseudomonadota</taxon>
        <taxon>Alphaproteobacteria</taxon>
        <taxon>Rhodospirillales</taxon>
        <taxon>Azospirillaceae</taxon>
        <taxon>Azospirillum</taxon>
    </lineage>
</organism>
<evidence type="ECO:0000313" key="1">
    <source>
        <dbReference type="EMBL" id="TWA73506.1"/>
    </source>
</evidence>
<sequence>MHAVQGVALLIPTDFGGNRLLSCLDTVPQNVVDDAQLGGFDNLPPFLRVD</sequence>
<dbReference type="AlphaFoldDB" id="A0A560BLL8"/>
<proteinExistence type="predicted"/>
<dbReference type="EMBL" id="VITH01000034">
    <property type="protein sequence ID" value="TWA73506.1"/>
    <property type="molecule type" value="Genomic_DNA"/>
</dbReference>
<gene>
    <name evidence="1" type="ORF">FBZ83_1342</name>
</gene>
<protein>
    <submittedName>
        <fullName evidence="1">Uncharacterized protein</fullName>
    </submittedName>
</protein>
<dbReference type="Proteomes" id="UP000318529">
    <property type="component" value="Unassembled WGS sequence"/>
</dbReference>
<evidence type="ECO:0000313" key="2">
    <source>
        <dbReference type="Proteomes" id="UP000318529"/>
    </source>
</evidence>
<comment type="caution">
    <text evidence="1">The sequence shown here is derived from an EMBL/GenBank/DDBJ whole genome shotgun (WGS) entry which is preliminary data.</text>
</comment>